<feature type="domain" description="Copper amine oxidase-like N-terminal" evidence="3">
    <location>
        <begin position="57"/>
        <end position="155"/>
    </location>
</feature>
<reference evidence="4 5" key="1">
    <citation type="submission" date="2018-11" db="EMBL/GenBank/DDBJ databases">
        <title>Genome sequence of strain 7197.</title>
        <authorList>
            <person name="Gao J."/>
            <person name="Sun J."/>
        </authorList>
    </citation>
    <scope>NUCLEOTIDE SEQUENCE [LARGE SCALE GENOMIC DNA]</scope>
    <source>
        <strain evidence="4 5">7197</strain>
    </source>
</reference>
<evidence type="ECO:0000313" key="4">
    <source>
        <dbReference type="EMBL" id="RQW11584.1"/>
    </source>
</evidence>
<keyword evidence="5" id="KW-1185">Reference proteome</keyword>
<dbReference type="InterPro" id="IPR012854">
    <property type="entry name" value="Cu_amine_oxidase-like_N"/>
</dbReference>
<feature type="region of interest" description="Disordered" evidence="1">
    <location>
        <begin position="175"/>
        <end position="199"/>
    </location>
</feature>
<feature type="signal peptide" evidence="2">
    <location>
        <begin position="1"/>
        <end position="22"/>
    </location>
</feature>
<dbReference type="SUPFAM" id="SSF55383">
    <property type="entry name" value="Copper amine oxidase, domain N"/>
    <property type="match status" value="1"/>
</dbReference>
<dbReference type="InterPro" id="IPR036582">
    <property type="entry name" value="Mao_N_sf"/>
</dbReference>
<keyword evidence="2" id="KW-0732">Signal</keyword>
<evidence type="ECO:0000313" key="5">
    <source>
        <dbReference type="Proteomes" id="UP000282529"/>
    </source>
</evidence>
<name>A0A3N9P8Y1_9BACL</name>
<accession>A0A3N9P8Y1</accession>
<dbReference type="AlphaFoldDB" id="A0A3N9P8Y1"/>
<protein>
    <recommendedName>
        <fullName evidence="3">Copper amine oxidase-like N-terminal domain-containing protein</fullName>
    </recommendedName>
</protein>
<evidence type="ECO:0000256" key="1">
    <source>
        <dbReference type="SAM" id="MobiDB-lite"/>
    </source>
</evidence>
<dbReference type="EMBL" id="RQPI01000005">
    <property type="protein sequence ID" value="RQW11584.1"/>
    <property type="molecule type" value="Genomic_DNA"/>
</dbReference>
<feature type="compositionally biased region" description="Basic and acidic residues" evidence="1">
    <location>
        <begin position="188"/>
        <end position="197"/>
    </location>
</feature>
<evidence type="ECO:0000259" key="3">
    <source>
        <dbReference type="Pfam" id="PF07833"/>
    </source>
</evidence>
<organism evidence="4 5">
    <name type="scientific">Paenibacillus rhizophilus</name>
    <dbReference type="NCBI Taxonomy" id="1850366"/>
    <lineage>
        <taxon>Bacteria</taxon>
        <taxon>Bacillati</taxon>
        <taxon>Bacillota</taxon>
        <taxon>Bacilli</taxon>
        <taxon>Bacillales</taxon>
        <taxon>Paenibacillaceae</taxon>
        <taxon>Paenibacillus</taxon>
    </lineage>
</organism>
<feature type="chain" id="PRO_5018200688" description="Copper amine oxidase-like N-terminal domain-containing protein" evidence="2">
    <location>
        <begin position="23"/>
        <end position="269"/>
    </location>
</feature>
<dbReference type="Gene3D" id="3.30.457.10">
    <property type="entry name" value="Copper amine oxidase-like, N-terminal domain"/>
    <property type="match status" value="1"/>
</dbReference>
<dbReference type="Proteomes" id="UP000282529">
    <property type="component" value="Unassembled WGS sequence"/>
</dbReference>
<dbReference type="OrthoDB" id="2379109at2"/>
<sequence>MRKWVVAITAASIIMAYGNAVSAESVITPKKVILKVNDTGMFVDDATTSTLLDPQLYATPEIRNNRVMIPIASVIKEFGGSSSWSAKEKKVSLTLGKDNIILYLNSTKAYVNGVLKTLDSAPITSSEGRTLVPLKFVSDNLGITLIWDSKNQVIALYRGEFDAYPNDYSNYFIPMSDPNENNNNSKPDTSDSNKPIDQHGVQINVGDRVSNGFFYGEVKKVDGGRILVYWDSKNNLYISNEDADYWAMLSGVRYLSSSWVNASTLTVES</sequence>
<proteinExistence type="predicted"/>
<dbReference type="Pfam" id="PF07833">
    <property type="entry name" value="Cu_amine_oxidN1"/>
    <property type="match status" value="1"/>
</dbReference>
<feature type="compositionally biased region" description="Polar residues" evidence="1">
    <location>
        <begin position="178"/>
        <end position="187"/>
    </location>
</feature>
<dbReference type="RefSeq" id="WP_124695633.1">
    <property type="nucleotide sequence ID" value="NZ_JBHUFE010000007.1"/>
</dbReference>
<gene>
    <name evidence="4" type="ORF">EH198_11220</name>
</gene>
<evidence type="ECO:0000256" key="2">
    <source>
        <dbReference type="SAM" id="SignalP"/>
    </source>
</evidence>
<comment type="caution">
    <text evidence="4">The sequence shown here is derived from an EMBL/GenBank/DDBJ whole genome shotgun (WGS) entry which is preliminary data.</text>
</comment>